<dbReference type="Proteomes" id="UP001280581">
    <property type="component" value="Unassembled WGS sequence"/>
</dbReference>
<organism evidence="2 3">
    <name type="scientific">Pseudopithomyces chartarum</name>
    <dbReference type="NCBI Taxonomy" id="1892770"/>
    <lineage>
        <taxon>Eukaryota</taxon>
        <taxon>Fungi</taxon>
        <taxon>Dikarya</taxon>
        <taxon>Ascomycota</taxon>
        <taxon>Pezizomycotina</taxon>
        <taxon>Dothideomycetes</taxon>
        <taxon>Pleosporomycetidae</taxon>
        <taxon>Pleosporales</taxon>
        <taxon>Massarineae</taxon>
        <taxon>Didymosphaeriaceae</taxon>
        <taxon>Pseudopithomyces</taxon>
    </lineage>
</organism>
<name>A0AAN6LQE9_9PLEO</name>
<comment type="caution">
    <text evidence="2">The sequence shown here is derived from an EMBL/GenBank/DDBJ whole genome shotgun (WGS) entry which is preliminary data.</text>
</comment>
<sequence length="153" mass="17287">MSGIPENIWTHPEFIRKQFQISRLQTTIATISKTRDELQVALNQSHFQQQTLQHQASFQQVTLQNRLHLATTECNMLKSERDALVKRNGELARECGELRHEVDYWKTIALGYQKAASPGHSEQLCESDSQDEKVDGGVPVEQGGGVSVKQDNN</sequence>
<dbReference type="AlphaFoldDB" id="A0AAN6LQE9"/>
<protein>
    <submittedName>
        <fullName evidence="2">Uncharacterized protein</fullName>
    </submittedName>
</protein>
<accession>A0AAN6LQE9</accession>
<keyword evidence="3" id="KW-1185">Reference proteome</keyword>
<evidence type="ECO:0000313" key="3">
    <source>
        <dbReference type="Proteomes" id="UP001280581"/>
    </source>
</evidence>
<feature type="region of interest" description="Disordered" evidence="1">
    <location>
        <begin position="117"/>
        <end position="153"/>
    </location>
</feature>
<gene>
    <name evidence="2" type="ORF">GRF29_161g926983</name>
</gene>
<evidence type="ECO:0000313" key="2">
    <source>
        <dbReference type="EMBL" id="KAK3202367.1"/>
    </source>
</evidence>
<evidence type="ECO:0000256" key="1">
    <source>
        <dbReference type="SAM" id="MobiDB-lite"/>
    </source>
</evidence>
<proteinExistence type="predicted"/>
<reference evidence="2 3" key="1">
    <citation type="submission" date="2021-02" db="EMBL/GenBank/DDBJ databases">
        <title>Genome assembly of Pseudopithomyces chartarum.</title>
        <authorList>
            <person name="Jauregui R."/>
            <person name="Singh J."/>
            <person name="Voisey C."/>
        </authorList>
    </citation>
    <scope>NUCLEOTIDE SEQUENCE [LARGE SCALE GENOMIC DNA]</scope>
    <source>
        <strain evidence="2 3">AGR01</strain>
    </source>
</reference>
<dbReference type="EMBL" id="WVTA01000014">
    <property type="protein sequence ID" value="KAK3202367.1"/>
    <property type="molecule type" value="Genomic_DNA"/>
</dbReference>